<sequence length="518" mass="63356">MIRMLKKSNFFLIFKKKIFQVYLKKKIFKKIFKILYCKVFFRKNKYFFSLSFKKIKYLNSIFLQSNTYFFLNILIFKKIFFNFIKFPLYKHILNKIYIPKITNYYYKKKIESYYQTHSNFPHLTRKFLNIIKISKNLIIHSSNSTKNILLNLFINDLSYSSILFISFNYLSCLMWKHDLIHSWNVKTGFIINMNLRNKNIFTHNITLTKIFLCTVTFLFKNIKKNTHDIFTQYILFSHKWKYIIFDTLNTDTLNEYIKILDKFFHKNKIIIIPSFKTNLKLLKISFKLNFFFLNNIKYSTLKKKIIFNNLSIQFSYKSFNNCRNILINNVIPIHYKMRNHLSLHTLKTIFDYYANSKFSKILMIGNLRTLIFEKFYKKYKLFQLENKILTKKMENIFFNLYNDNFHGIIYFKKKNLNFLSLLRSHTLIILNNDAISYNFKKDLYDIIKFNIQNNFIKPITIFNVAFSKNTSKNIQFYFETVLKKISEYTEYIKLTKLVFKIIKFKKHRIIFKIMKKYY</sequence>
<proteinExistence type="predicted"/>
<protein>
    <submittedName>
        <fullName evidence="1">Uncharacterized protein</fullName>
    </submittedName>
</protein>
<organism evidence="1">
    <name type="scientific">Lotharella vacuolata</name>
    <dbReference type="NCBI Taxonomy" id="74820"/>
    <lineage>
        <taxon>Eukaryota</taxon>
        <taxon>Sar</taxon>
        <taxon>Rhizaria</taxon>
        <taxon>Cercozoa</taxon>
        <taxon>Chlorarachniophyceae</taxon>
        <taxon>Lotharella</taxon>
    </lineage>
</organism>
<evidence type="ECO:0000313" key="1">
    <source>
        <dbReference type="EMBL" id="BAS01531.1"/>
    </source>
</evidence>
<keyword evidence="1" id="KW-0542">Nucleomorph</keyword>
<accession>A0A0H5BH28</accession>
<geneLocation type="nucleomorph" evidence="1"/>
<reference evidence="1" key="1">
    <citation type="journal article" date="2015" name="Genome Biol. Evol.">
        <title>Nucleomorph Genome Sequences of Two Chlorarachniophytes, Amorphochlora amoebiformis and Lotharella vacuolata.</title>
        <authorList>
            <person name="Suzuki S."/>
            <person name="Shirato S."/>
            <person name="Hirakawa Y."/>
            <person name="Ishida K."/>
        </authorList>
    </citation>
    <scope>NUCLEOTIDE SEQUENCE</scope>
    <source>
        <strain evidence="1">CCMP240</strain>
    </source>
</reference>
<dbReference type="AlphaFoldDB" id="A0A0H5BH28"/>
<name>A0A0H5BH28_9EUKA</name>
<dbReference type="EMBL" id="AB996600">
    <property type="protein sequence ID" value="BAS01531.1"/>
    <property type="molecule type" value="Genomic_DNA"/>
</dbReference>